<feature type="compositionally biased region" description="Polar residues" evidence="6">
    <location>
        <begin position="716"/>
        <end position="743"/>
    </location>
</feature>
<dbReference type="InterPro" id="IPR049914">
    <property type="entry name" value="PHD1-3/5-6"/>
</dbReference>
<evidence type="ECO:0000256" key="1">
    <source>
        <dbReference type="ARBA" id="ARBA00022723"/>
    </source>
</evidence>
<name>A0AAV0YU08_VICFA</name>
<feature type="region of interest" description="Disordered" evidence="6">
    <location>
        <begin position="705"/>
        <end position="768"/>
    </location>
</feature>
<feature type="compositionally biased region" description="Basic and acidic residues" evidence="6">
    <location>
        <begin position="525"/>
        <end position="534"/>
    </location>
</feature>
<evidence type="ECO:0000256" key="3">
    <source>
        <dbReference type="ARBA" id="ARBA00022833"/>
    </source>
</evidence>
<feature type="region of interest" description="Disordered" evidence="6">
    <location>
        <begin position="1370"/>
        <end position="1392"/>
    </location>
</feature>
<dbReference type="GO" id="GO:0008270">
    <property type="term" value="F:zinc ion binding"/>
    <property type="evidence" value="ECO:0007669"/>
    <property type="project" value="UniProtKB-KW"/>
</dbReference>
<keyword evidence="5" id="KW-0804">Transcription</keyword>
<dbReference type="InterPro" id="IPR013083">
    <property type="entry name" value="Znf_RING/FYVE/PHD"/>
</dbReference>
<evidence type="ECO:0000259" key="7">
    <source>
        <dbReference type="Pfam" id="PF23121"/>
    </source>
</evidence>
<protein>
    <recommendedName>
        <fullName evidence="7">AIPP2-like SPOC-like domain-containing protein</fullName>
    </recommendedName>
</protein>
<feature type="compositionally biased region" description="Basic and acidic residues" evidence="6">
    <location>
        <begin position="650"/>
        <end position="673"/>
    </location>
</feature>
<dbReference type="EMBL" id="OX451736">
    <property type="protein sequence ID" value="CAI8589446.1"/>
    <property type="molecule type" value="Genomic_DNA"/>
</dbReference>
<feature type="domain" description="AIPP2-like SPOC-like" evidence="7">
    <location>
        <begin position="963"/>
        <end position="1094"/>
    </location>
</feature>
<dbReference type="GO" id="GO:0140566">
    <property type="term" value="F:histone reader activity"/>
    <property type="evidence" value="ECO:0007669"/>
    <property type="project" value="InterPro"/>
</dbReference>
<gene>
    <name evidence="8" type="ORF">VFH_I393280</name>
</gene>
<feature type="region of interest" description="Disordered" evidence="6">
    <location>
        <begin position="477"/>
        <end position="693"/>
    </location>
</feature>
<dbReference type="InterPro" id="IPR011011">
    <property type="entry name" value="Znf_FYVE_PHD"/>
</dbReference>
<dbReference type="PANTHER" id="PTHR33304">
    <property type="match status" value="1"/>
</dbReference>
<evidence type="ECO:0000313" key="9">
    <source>
        <dbReference type="Proteomes" id="UP001157006"/>
    </source>
</evidence>
<evidence type="ECO:0000256" key="2">
    <source>
        <dbReference type="ARBA" id="ARBA00022771"/>
    </source>
</evidence>
<evidence type="ECO:0000313" key="8">
    <source>
        <dbReference type="EMBL" id="CAI8589446.1"/>
    </source>
</evidence>
<feature type="region of interest" description="Disordered" evidence="6">
    <location>
        <begin position="381"/>
        <end position="401"/>
    </location>
</feature>
<dbReference type="PANTHER" id="PTHR33304:SF51">
    <property type="entry name" value="ZINC FINGER PROTEIN, PUTATIVE-RELATED"/>
    <property type="match status" value="1"/>
</dbReference>
<dbReference type="GO" id="GO:0034244">
    <property type="term" value="P:negative regulation of transcription elongation by RNA polymerase II"/>
    <property type="evidence" value="ECO:0007669"/>
    <property type="project" value="InterPro"/>
</dbReference>
<proteinExistence type="predicted"/>
<feature type="compositionally biased region" description="Polar residues" evidence="6">
    <location>
        <begin position="265"/>
        <end position="285"/>
    </location>
</feature>
<evidence type="ECO:0000256" key="5">
    <source>
        <dbReference type="ARBA" id="ARBA00023163"/>
    </source>
</evidence>
<keyword evidence="9" id="KW-1185">Reference proteome</keyword>
<keyword evidence="2" id="KW-0863">Zinc-finger</keyword>
<feature type="compositionally biased region" description="Polar residues" evidence="6">
    <location>
        <begin position="602"/>
        <end position="632"/>
    </location>
</feature>
<feature type="compositionally biased region" description="Basic and acidic residues" evidence="6">
    <location>
        <begin position="750"/>
        <end position="766"/>
    </location>
</feature>
<dbReference type="Proteomes" id="UP001157006">
    <property type="component" value="Chromosome 1L"/>
</dbReference>
<dbReference type="Pfam" id="PF23121">
    <property type="entry name" value="SPOC_AIPP2"/>
    <property type="match status" value="1"/>
</dbReference>
<dbReference type="Gene3D" id="3.30.40.10">
    <property type="entry name" value="Zinc/RING finger domain, C3HC4 (zinc finger)"/>
    <property type="match status" value="1"/>
</dbReference>
<feature type="region of interest" description="Disordered" evidence="6">
    <location>
        <begin position="257"/>
        <end position="285"/>
    </location>
</feature>
<feature type="region of interest" description="Disordered" evidence="6">
    <location>
        <begin position="1445"/>
        <end position="1470"/>
    </location>
</feature>
<feature type="compositionally biased region" description="Low complexity" evidence="6">
    <location>
        <begin position="505"/>
        <end position="517"/>
    </location>
</feature>
<organism evidence="8 9">
    <name type="scientific">Vicia faba</name>
    <name type="common">Broad bean</name>
    <name type="synonym">Faba vulgaris</name>
    <dbReference type="NCBI Taxonomy" id="3906"/>
    <lineage>
        <taxon>Eukaryota</taxon>
        <taxon>Viridiplantae</taxon>
        <taxon>Streptophyta</taxon>
        <taxon>Embryophyta</taxon>
        <taxon>Tracheophyta</taxon>
        <taxon>Spermatophyta</taxon>
        <taxon>Magnoliopsida</taxon>
        <taxon>eudicotyledons</taxon>
        <taxon>Gunneridae</taxon>
        <taxon>Pentapetalae</taxon>
        <taxon>rosids</taxon>
        <taxon>fabids</taxon>
        <taxon>Fabales</taxon>
        <taxon>Fabaceae</taxon>
        <taxon>Papilionoideae</taxon>
        <taxon>50 kb inversion clade</taxon>
        <taxon>NPAAA clade</taxon>
        <taxon>Hologalegina</taxon>
        <taxon>IRL clade</taxon>
        <taxon>Fabeae</taxon>
        <taxon>Vicia</taxon>
    </lineage>
</organism>
<keyword evidence="1" id="KW-0479">Metal-binding</keyword>
<feature type="compositionally biased region" description="Low complexity" evidence="6">
    <location>
        <begin position="894"/>
        <end position="905"/>
    </location>
</feature>
<feature type="compositionally biased region" description="Low complexity" evidence="6">
    <location>
        <begin position="567"/>
        <end position="583"/>
    </location>
</feature>
<dbReference type="SUPFAM" id="SSF57903">
    <property type="entry name" value="FYVE/PHD zinc finger"/>
    <property type="match status" value="1"/>
</dbReference>
<dbReference type="InterPro" id="IPR056280">
    <property type="entry name" value="AIPP2-like_SPOC"/>
</dbReference>
<feature type="region of interest" description="Disordered" evidence="6">
    <location>
        <begin position="878"/>
        <end position="905"/>
    </location>
</feature>
<sequence length="1644" mass="181126">MAGVDGVVGGSVLVREVVVGIDDANVLITHRESELKREKKRTGFIKLSQYLNSTTQIFATPNRIPFAEVLRRSFSDANRYDARGYMLRKQRYHLNLERSLSYVIQNSNMRLESGTCNVCSAPCSSCMHLNPAEEYSDENGCSGEAGQSSMNEGNVHSLSSRACENLQLDVSETSNMLSINSNHDSLSENAESRQILMNKYQDSKHLEGHDDNTSCISRASDANLVKDSHQMNADRINIPCSSASASHFGAEQSVIASKDGDTDHSSPMVQRQHGQSQNDKSLSDNPSLIHIERDLNSQIPEKISECSIENCSSSLTKESAPVVVSVEKCATNKDKLIDDTSNVSLKVCPKSQADPDNDVSDAKVEDSKCLVHYVHHEKAEELIKSPGKQESQSENESDESDVVEHDVKVCDICGDAGREDLLAICCRCTDGAEHTYCMREMLEKLPEGDWFCEECQEAVEAENKRLDAEEKKIIKTTSMSQVSGKRLSDNIEVASPAAKRQTLESSKGSPKASSPKKLVPLSRESSFKSSDKLKGKSGLLTPLRNLSGGDDTHPARSSSIGPRGQISKSMLLKSNSSNNLNSKPRVKIVDEIFPPRPKGGSEQISKNVEPSPRMTSRSTLFKSSSLGRSSAIESKVKMLSPKSATTQDVKGSRHLKESGSFDRKYLSKNDRHVASSAVSAPKGDQKLTPRGEAIIKPSAVNNRELKINQDGKLNVPSKSMNNISRKSLEPQGSSERTSSSNDEAVQDTLPRSRETANQVEKSRESLSNRVRPVVPTALKSPFCQKCEEFGHSIECCIVGLQESGAELSVPTSSISKEEVHKDNKLKAAIQAAALLKRQIYRKKEVSSQIDEISTLGTELNCEVTSQDQVSVSNTLKNSISTEETHDQQEVLENSTSDSSKCTSASDLKKLNSSSTDLCSQLGKSGLVDFNALKPLLGELSKNDVAISNVLSKMLAFPEYDYIWQGVFEVHRNEKSPELYTGVQAHLSSSASPKVLEALTKFSPEVSLIEVSRLSTWPSQFHHGGVREDNIALYFFARDVESYERHYRGLLDHMIQNDLALKGVFDGVELLIFPSNQLPESSQRWNMLFFLWGVFRGRRTNHSGSAKKICIPSLNALPVEENSSTADVMLSEHFLSKGINEKSINSDKACNALPLFTSIDQSSFTVSRNTDINRQTHLCSQEVSLEKPDGRIDSKASSRVPKSCNHLYQPTKSAVSSLEASVLEDERCRESKPSEELGTGVSSKMVEAKTDSAISDKQENTLCWEIPSVSQQERDAAYNISKNELMERTKYDEDQQRTKRKQKEDCPYIDLEETIENYESCAASNIVKDKASERMNVDDQQRPKRKQRDGLYIDLEAAVENQGIDAAINITKDKPSEKMEDDEDQQRLKRKAKDRHYIDLEAPLQEDMSSEGVEYQLPNDKEVHHVDLSVVGCPKMLWNEVNEKLEDGEGSRKKLRTSFGGTSGLHSSGGRDSFNGSLASLGNDLGSCSSVEDKGCEVASNEKIIREDFGTMVRTFFPVDTQNTNGSQLGQNTMSLKGIHAREGVIPNLNLALGEETEVPLPHPPPAAPKGMLPPFLVGAVDKKNNRPESLADGLEDDVAAASLSLSLSFPSSKENTQTSSKAELLPDGHSVKPPFLLFGRYTDK</sequence>
<keyword evidence="4" id="KW-0805">Transcription regulation</keyword>
<evidence type="ECO:0000256" key="4">
    <source>
        <dbReference type="ARBA" id="ARBA00023015"/>
    </source>
</evidence>
<feature type="region of interest" description="Disordered" evidence="6">
    <location>
        <begin position="1606"/>
        <end position="1644"/>
    </location>
</feature>
<accession>A0AAV0YU08</accession>
<reference evidence="8 9" key="1">
    <citation type="submission" date="2023-01" db="EMBL/GenBank/DDBJ databases">
        <authorList>
            <person name="Kreplak J."/>
        </authorList>
    </citation>
    <scope>NUCLEOTIDE SEQUENCE [LARGE SCALE GENOMIC DNA]</scope>
</reference>
<evidence type="ECO:0000256" key="6">
    <source>
        <dbReference type="SAM" id="MobiDB-lite"/>
    </source>
</evidence>
<keyword evidence="3" id="KW-0862">Zinc</keyword>